<keyword evidence="4" id="KW-1185">Reference proteome</keyword>
<reference evidence="4" key="1">
    <citation type="submission" date="2017-01" db="EMBL/GenBank/DDBJ databases">
        <authorList>
            <person name="Varghese N."/>
            <person name="Submissions S."/>
        </authorList>
    </citation>
    <scope>NUCLEOTIDE SEQUENCE [LARGE SCALE GENOMIC DNA]</scope>
    <source>
        <strain evidence="4">DSM 46698</strain>
    </source>
</reference>
<dbReference type="AlphaFoldDB" id="A0A1N7LA72"/>
<dbReference type="Gene3D" id="3.40.50.1110">
    <property type="entry name" value="SGNH hydrolase"/>
    <property type="match status" value="1"/>
</dbReference>
<dbReference type="GO" id="GO:0016788">
    <property type="term" value="F:hydrolase activity, acting on ester bonds"/>
    <property type="evidence" value="ECO:0007669"/>
    <property type="project" value="UniProtKB-ARBA"/>
</dbReference>
<accession>A0A1N7LA72</accession>
<feature type="signal peptide" evidence="1">
    <location>
        <begin position="1"/>
        <end position="22"/>
    </location>
</feature>
<dbReference type="STRING" id="529505.SAMN05421761_103166"/>
<evidence type="ECO:0000313" key="4">
    <source>
        <dbReference type="Proteomes" id="UP000186026"/>
    </source>
</evidence>
<keyword evidence="1" id="KW-0732">Signal</keyword>
<sequence length="237" mass="26849">MKKIFTAIALLLVLGQWSCISSQNISKQNQKMNSKELTYLALGDSYTIGEGVEDKDRYPHQAVEMLRQKNIFFSEPKIIATTGWTTDELAKGIEIAEIDGKTYDLVTLLIGVNNQYRGRPVENYQEEFRALLEGAITYAEGDKNHVVVLSIPDWGVTPFAINRGSDQEKVTREIDEYNLAKKTICEEMGVAYIDITDHYRIHGMKQESVVSDKLHPSGLIYKFWAAQLVGFVEKMGF</sequence>
<gene>
    <name evidence="3" type="ORF">SAMN05421761_103166</name>
</gene>
<dbReference type="Pfam" id="PF13472">
    <property type="entry name" value="Lipase_GDSL_2"/>
    <property type="match status" value="1"/>
</dbReference>
<name>A0A1N7LA72_9BACT</name>
<dbReference type="OrthoDB" id="158267at2"/>
<evidence type="ECO:0000256" key="1">
    <source>
        <dbReference type="SAM" id="SignalP"/>
    </source>
</evidence>
<dbReference type="RefSeq" id="WP_076499076.1">
    <property type="nucleotide sequence ID" value="NZ_FTOP01000003.1"/>
</dbReference>
<dbReference type="Proteomes" id="UP000186026">
    <property type="component" value="Unassembled WGS sequence"/>
</dbReference>
<proteinExistence type="predicted"/>
<dbReference type="InterPro" id="IPR013830">
    <property type="entry name" value="SGNH_hydro"/>
</dbReference>
<protein>
    <submittedName>
        <fullName evidence="3">Lysophospholipase L1</fullName>
    </submittedName>
</protein>
<organism evidence="3 4">
    <name type="scientific">Belliella pelovolcani</name>
    <dbReference type="NCBI Taxonomy" id="529505"/>
    <lineage>
        <taxon>Bacteria</taxon>
        <taxon>Pseudomonadati</taxon>
        <taxon>Bacteroidota</taxon>
        <taxon>Cytophagia</taxon>
        <taxon>Cytophagales</taxon>
        <taxon>Cyclobacteriaceae</taxon>
        <taxon>Belliella</taxon>
    </lineage>
</organism>
<feature type="chain" id="PRO_5012884975" evidence="1">
    <location>
        <begin position="23"/>
        <end position="237"/>
    </location>
</feature>
<evidence type="ECO:0000313" key="3">
    <source>
        <dbReference type="EMBL" id="SIS70746.1"/>
    </source>
</evidence>
<evidence type="ECO:0000259" key="2">
    <source>
        <dbReference type="Pfam" id="PF13472"/>
    </source>
</evidence>
<dbReference type="SUPFAM" id="SSF52266">
    <property type="entry name" value="SGNH hydrolase"/>
    <property type="match status" value="1"/>
</dbReference>
<dbReference type="EMBL" id="FTOP01000003">
    <property type="protein sequence ID" value="SIS70746.1"/>
    <property type="molecule type" value="Genomic_DNA"/>
</dbReference>
<dbReference type="InterPro" id="IPR036514">
    <property type="entry name" value="SGNH_hydro_sf"/>
</dbReference>
<feature type="domain" description="SGNH hydrolase-type esterase" evidence="2">
    <location>
        <begin position="41"/>
        <end position="222"/>
    </location>
</feature>
<dbReference type="CDD" id="cd01832">
    <property type="entry name" value="SGNH_hydrolase_like_1"/>
    <property type="match status" value="1"/>
</dbReference>